<feature type="region of interest" description="Disordered" evidence="1">
    <location>
        <begin position="427"/>
        <end position="508"/>
    </location>
</feature>
<feature type="region of interest" description="Disordered" evidence="1">
    <location>
        <begin position="1"/>
        <end position="40"/>
    </location>
</feature>
<gene>
    <name evidence="2" type="ORF">ACFO3M_07550</name>
</gene>
<accession>A0ABV9LGG5</accession>
<sequence length="540" mass="57239">MEALHPPGATDGHPSQEAAAFAPPHERDAAPPTAGGQRLQPPTLTFACELDVTRLTALFDEPAVLADLQALRARVVLMLSDYHPKRAEVVTQLNDAGIPVVGVPLLPADQGYYFTPDNVPQARASYARFTAWTKEHGLAWDAVGLDIEPDASFYQQLMRNPWGVIPLLAPRLTDRSRPARAGADYAALVERIHADGWPVENYQFPPIADERRAGSTLLQRLLGLVDVRTDREVYMQYTSFMRGIGPGLLWSYGPEAAAIAVGTTGGGPDIPGHPQMPTQSWDEFARDLRLARRFTDQIYVHSLEGCVWQGFLARLRTFDWTPADAPPASARQADLLRRALRAALWASAHPWPAPPAARRCSAVVVLRGAQPAGDAGPVRSSVRAAAGSGRVRMTGDERVDAAAAGDRVRGVGGGVVLGGVAAAARPDTGLDRRRSVAGAAPAGEPGPGRRGGRGHRRGHRPHGASRSGAAPGRVARPGPGVGLRGRRAAGAAAGLRQRRGVGDQSVPDGLELGGVRAVGGVRRAAGGRVLGREPGVLRLR</sequence>
<keyword evidence="3" id="KW-1185">Reference proteome</keyword>
<comment type="caution">
    <text evidence="2">The sequence shown here is derived from an EMBL/GenBank/DDBJ whole genome shotgun (WGS) entry which is preliminary data.</text>
</comment>
<name>A0ABV9LGG5_9ACTN</name>
<dbReference type="EMBL" id="JBHSGR010000006">
    <property type="protein sequence ID" value="MFC4693236.1"/>
    <property type="molecule type" value="Genomic_DNA"/>
</dbReference>
<proteinExistence type="predicted"/>
<evidence type="ECO:0000313" key="3">
    <source>
        <dbReference type="Proteomes" id="UP001596025"/>
    </source>
</evidence>
<dbReference type="RefSeq" id="WP_387987958.1">
    <property type="nucleotide sequence ID" value="NZ_JBHSGR010000006.1"/>
</dbReference>
<evidence type="ECO:0000313" key="2">
    <source>
        <dbReference type="EMBL" id="MFC4693236.1"/>
    </source>
</evidence>
<evidence type="ECO:0000256" key="1">
    <source>
        <dbReference type="SAM" id="MobiDB-lite"/>
    </source>
</evidence>
<organism evidence="2 3">
    <name type="scientific">Geodermatophilus arenarius</name>
    <dbReference type="NCBI Taxonomy" id="1137990"/>
    <lineage>
        <taxon>Bacteria</taxon>
        <taxon>Bacillati</taxon>
        <taxon>Actinomycetota</taxon>
        <taxon>Actinomycetes</taxon>
        <taxon>Geodermatophilales</taxon>
        <taxon>Geodermatophilaceae</taxon>
        <taxon>Geodermatophilus</taxon>
    </lineage>
</organism>
<reference evidence="3" key="1">
    <citation type="journal article" date="2019" name="Int. J. Syst. Evol. Microbiol.">
        <title>The Global Catalogue of Microorganisms (GCM) 10K type strain sequencing project: providing services to taxonomists for standard genome sequencing and annotation.</title>
        <authorList>
            <consortium name="The Broad Institute Genomics Platform"/>
            <consortium name="The Broad Institute Genome Sequencing Center for Infectious Disease"/>
            <person name="Wu L."/>
            <person name="Ma J."/>
        </authorList>
    </citation>
    <scope>NUCLEOTIDE SEQUENCE [LARGE SCALE GENOMIC DNA]</scope>
    <source>
        <strain evidence="3">CCUG 62763</strain>
    </source>
</reference>
<feature type="compositionally biased region" description="Low complexity" evidence="1">
    <location>
        <begin position="464"/>
        <end position="478"/>
    </location>
</feature>
<protein>
    <submittedName>
        <fullName evidence="2">Uncharacterized protein</fullName>
    </submittedName>
</protein>
<dbReference type="Proteomes" id="UP001596025">
    <property type="component" value="Unassembled WGS sequence"/>
</dbReference>
<feature type="compositionally biased region" description="Basic residues" evidence="1">
    <location>
        <begin position="450"/>
        <end position="463"/>
    </location>
</feature>